<keyword evidence="2" id="KW-1185">Reference proteome</keyword>
<dbReference type="EMBL" id="BMJA01000002">
    <property type="protein sequence ID" value="GGA39978.1"/>
    <property type="molecule type" value="Genomic_DNA"/>
</dbReference>
<evidence type="ECO:0000313" key="2">
    <source>
        <dbReference type="Proteomes" id="UP000620046"/>
    </source>
</evidence>
<comment type="caution">
    <text evidence="1">The sequence shown here is derived from an EMBL/GenBank/DDBJ whole genome shotgun (WGS) entry which is preliminary data.</text>
</comment>
<gene>
    <name evidence="1" type="ORF">GCM10010981_31550</name>
</gene>
<dbReference type="RefSeq" id="WP_188795312.1">
    <property type="nucleotide sequence ID" value="NZ_BMJA01000002.1"/>
</dbReference>
<accession>A0ABQ1GAL8</accession>
<name>A0ABQ1GAL8_9GAMM</name>
<organism evidence="1 2">
    <name type="scientific">Dyella nitratireducens</name>
    <dbReference type="NCBI Taxonomy" id="1849580"/>
    <lineage>
        <taxon>Bacteria</taxon>
        <taxon>Pseudomonadati</taxon>
        <taxon>Pseudomonadota</taxon>
        <taxon>Gammaproteobacteria</taxon>
        <taxon>Lysobacterales</taxon>
        <taxon>Rhodanobacteraceae</taxon>
        <taxon>Dyella</taxon>
    </lineage>
</organism>
<reference evidence="2" key="1">
    <citation type="journal article" date="2019" name="Int. J. Syst. Evol. Microbiol.">
        <title>The Global Catalogue of Microorganisms (GCM) 10K type strain sequencing project: providing services to taxonomists for standard genome sequencing and annotation.</title>
        <authorList>
            <consortium name="The Broad Institute Genomics Platform"/>
            <consortium name="The Broad Institute Genome Sequencing Center for Infectious Disease"/>
            <person name="Wu L."/>
            <person name="Ma J."/>
        </authorList>
    </citation>
    <scope>NUCLEOTIDE SEQUENCE [LARGE SCALE GENOMIC DNA]</scope>
    <source>
        <strain evidence="2">CGMCC 1.15439</strain>
    </source>
</reference>
<dbReference type="Proteomes" id="UP000620046">
    <property type="component" value="Unassembled WGS sequence"/>
</dbReference>
<sequence length="137" mass="15912">MRSDNRKKLKEALHKALSPLMREKGFKAHPRKDAYIREHEGRTDVFQLVFLEHNSGWRVRPHVGVRHERVENIFHQTSGFEQKYQKDTSTVGASVEAIVVGTNRAYEYILESLSQLDEVANELLNLYVEAAAPYFDR</sequence>
<protein>
    <recommendedName>
        <fullName evidence="3">DUF4304 domain-containing protein</fullName>
    </recommendedName>
</protein>
<evidence type="ECO:0008006" key="3">
    <source>
        <dbReference type="Google" id="ProtNLM"/>
    </source>
</evidence>
<evidence type="ECO:0000313" key="1">
    <source>
        <dbReference type="EMBL" id="GGA39978.1"/>
    </source>
</evidence>
<proteinExistence type="predicted"/>